<dbReference type="GO" id="GO:0019324">
    <property type="term" value="P:L-lyxose metabolic process"/>
    <property type="evidence" value="ECO:0007669"/>
    <property type="project" value="TreeGrafter"/>
</dbReference>
<evidence type="ECO:0000256" key="1">
    <source>
        <dbReference type="ARBA" id="ARBA00022490"/>
    </source>
</evidence>
<sequence>MVSEKAVETAYQVAKERYAEVGVDTEKVLKKLQNIRVSLPCWQGDDIHGFLTPDAALSGGIGVSGNYPGIARTPEELTNDLDEAFKLIPAKQRLQLHQIYAVTDGKKKDVSEVGPEDFKFWVDWAKKNDIYLDFNPTFFSSPKVKENMTLASPEKSVRDYWIQVGKNARAISNYFGEEQKAQSIDNFWIMDGMKDEPISRLDPRERLIDSLDQINEEKYDEKNTMESYEGKLFGTGVESYTVGSHLFYNNYALTRGKDWCMDIGHFHEAEDPSDYLSSFLAFGKGMFLHLSRPVHWDSDHVPAMNDMLIKMMRALVRDDLLSKTVIGLDFFDASINRVSAWVIGTRSAQKALLLALLAPIDQLKDAENHYDYTLRLAETEELKSFPFGAVWDEFCLRNNVPVGMDWYQELKDYEKNVQFKRN</sequence>
<comment type="cofactor">
    <cofactor evidence="6">
        <name>Mn(2+)</name>
        <dbReference type="ChEBI" id="CHEBI:29035"/>
    </cofactor>
    <text evidence="6">Binds 1 Mn(2+) ion per subunit.</text>
</comment>
<dbReference type="HAMAP" id="MF_00541">
    <property type="entry name" value="RhaA"/>
    <property type="match status" value="1"/>
</dbReference>
<evidence type="ECO:0000256" key="6">
    <source>
        <dbReference type="HAMAP-Rule" id="MF_00541"/>
    </source>
</evidence>
<dbReference type="GO" id="GO:0030145">
    <property type="term" value="F:manganese ion binding"/>
    <property type="evidence" value="ECO:0007669"/>
    <property type="project" value="UniProtKB-UniRule"/>
</dbReference>
<dbReference type="GO" id="GO:0019301">
    <property type="term" value="P:rhamnose catabolic process"/>
    <property type="evidence" value="ECO:0007669"/>
    <property type="project" value="UniProtKB-UniRule"/>
</dbReference>
<dbReference type="RefSeq" id="WP_046324383.1">
    <property type="nucleotide sequence ID" value="NZ_JBHTMT010000008.1"/>
</dbReference>
<feature type="binding site" evidence="6">
    <location>
        <position position="299"/>
    </location>
    <ligand>
        <name>Mn(2+)</name>
        <dbReference type="ChEBI" id="CHEBI:29035"/>
    </ligand>
</feature>
<comment type="catalytic activity">
    <reaction evidence="6">
        <text>L-rhamnopyranose = L-rhamnulose</text>
        <dbReference type="Rhea" id="RHEA:23160"/>
        <dbReference type="ChEBI" id="CHEBI:17897"/>
        <dbReference type="ChEBI" id="CHEBI:62346"/>
        <dbReference type="EC" id="5.3.1.14"/>
    </reaction>
</comment>
<dbReference type="Proteomes" id="UP000033531">
    <property type="component" value="Unassembled WGS sequence"/>
</dbReference>
<keyword evidence="1 6" id="KW-0963">Cytoplasm</keyword>
<comment type="pathway">
    <text evidence="6">Carbohydrate degradation; L-rhamnose degradation; glycerone phosphate from L-rhamnose: step 1/3.</text>
</comment>
<organism evidence="7 8">
    <name type="scientific">Lactobacillus melliventris</name>
    <dbReference type="NCBI Taxonomy" id="1218507"/>
    <lineage>
        <taxon>Bacteria</taxon>
        <taxon>Bacillati</taxon>
        <taxon>Bacillota</taxon>
        <taxon>Bacilli</taxon>
        <taxon>Lactobacillales</taxon>
        <taxon>Lactobacillaceae</taxon>
        <taxon>Lactobacillus</taxon>
    </lineage>
</organism>
<name>A0A0F4LFJ7_9LACO</name>
<dbReference type="Pfam" id="PF06134">
    <property type="entry name" value="RhaA"/>
    <property type="match status" value="1"/>
</dbReference>
<proteinExistence type="inferred from homology"/>
<dbReference type="UniPathway" id="UPA00541">
    <property type="reaction ID" value="UER00601"/>
</dbReference>
<comment type="subcellular location">
    <subcellularLocation>
        <location evidence="6">Cytoplasm</location>
    </subcellularLocation>
</comment>
<accession>A0A0F4LFJ7</accession>
<evidence type="ECO:0000256" key="4">
    <source>
        <dbReference type="ARBA" id="ARBA00023235"/>
    </source>
</evidence>
<dbReference type="NCBIfam" id="NF002203">
    <property type="entry name" value="PRK01076.1"/>
    <property type="match status" value="1"/>
</dbReference>
<dbReference type="PANTHER" id="PTHR30268">
    <property type="entry name" value="L-RHAMNOSE ISOMERASE"/>
    <property type="match status" value="1"/>
</dbReference>
<dbReference type="GO" id="GO:0008740">
    <property type="term" value="F:L-rhamnose isomerase activity"/>
    <property type="evidence" value="ECO:0007669"/>
    <property type="project" value="UniProtKB-UniRule"/>
</dbReference>
<dbReference type="STRING" id="1218507.JF74_04150"/>
<dbReference type="HOGENOM" id="CLU_052790_0_0_9"/>
<dbReference type="PATRIC" id="fig|1218507.3.peg.582"/>
<dbReference type="OrthoDB" id="9766697at2"/>
<keyword evidence="4 6" id="KW-0413">Isomerase</keyword>
<evidence type="ECO:0000256" key="3">
    <source>
        <dbReference type="ARBA" id="ARBA00023211"/>
    </source>
</evidence>
<feature type="binding site" evidence="6">
    <location>
        <position position="265"/>
    </location>
    <ligand>
        <name>Mn(2+)</name>
        <dbReference type="ChEBI" id="CHEBI:29035"/>
    </ligand>
</feature>
<keyword evidence="3 6" id="KW-0464">Manganese</keyword>
<reference evidence="7 8" key="1">
    <citation type="submission" date="2015-01" db="EMBL/GenBank/DDBJ databases">
        <title>Comparative genomics of the lactic acid bacteria isolated from the honey bee gut.</title>
        <authorList>
            <person name="Ellegaard K.M."/>
            <person name="Tamarit D."/>
            <person name="Javelind E."/>
            <person name="Olofsson T."/>
            <person name="Andersson S.G."/>
            <person name="Vasquez A."/>
        </authorList>
    </citation>
    <scope>NUCLEOTIDE SEQUENCE [LARGE SCALE GENOMIC DNA]</scope>
    <source>
        <strain evidence="7 8">Hma8</strain>
    </source>
</reference>
<evidence type="ECO:0000313" key="7">
    <source>
        <dbReference type="EMBL" id="KJY57390.1"/>
    </source>
</evidence>
<dbReference type="Gene3D" id="3.20.20.150">
    <property type="entry name" value="Divalent-metal-dependent TIM barrel enzymes"/>
    <property type="match status" value="1"/>
</dbReference>
<evidence type="ECO:0000256" key="5">
    <source>
        <dbReference type="ARBA" id="ARBA00023308"/>
    </source>
</evidence>
<dbReference type="GO" id="GO:0005737">
    <property type="term" value="C:cytoplasm"/>
    <property type="evidence" value="ECO:0007669"/>
    <property type="project" value="UniProtKB-SubCell"/>
</dbReference>
<dbReference type="AlphaFoldDB" id="A0A0F4LFJ7"/>
<evidence type="ECO:0000256" key="2">
    <source>
        <dbReference type="ARBA" id="ARBA00022723"/>
    </source>
</evidence>
<evidence type="ECO:0000313" key="8">
    <source>
        <dbReference type="Proteomes" id="UP000033531"/>
    </source>
</evidence>
<dbReference type="InterPro" id="IPR050337">
    <property type="entry name" value="L-rhamnose_isomerase"/>
</dbReference>
<gene>
    <name evidence="6 7" type="primary">rhaA</name>
    <name evidence="7" type="ORF">JF74_04150</name>
</gene>
<comment type="similarity">
    <text evidence="6">Belongs to the rhamnose isomerase family.</text>
</comment>
<dbReference type="InterPro" id="IPR009308">
    <property type="entry name" value="Rhamnose_isomerase"/>
</dbReference>
<dbReference type="EC" id="5.3.1.14" evidence="6"/>
<keyword evidence="2 6" id="KW-0479">Metal-binding</keyword>
<dbReference type="PANTHER" id="PTHR30268:SF0">
    <property type="entry name" value="L-RHAMNOSE ISOMERASE"/>
    <property type="match status" value="1"/>
</dbReference>
<dbReference type="SUPFAM" id="SSF51658">
    <property type="entry name" value="Xylose isomerase-like"/>
    <property type="match status" value="1"/>
</dbReference>
<comment type="function">
    <text evidence="6">Catalyzes the interconversion of L-rhamnose and L-rhamnulose.</text>
</comment>
<dbReference type="EMBL" id="JXLI01000008">
    <property type="protein sequence ID" value="KJY57390.1"/>
    <property type="molecule type" value="Genomic_DNA"/>
</dbReference>
<feature type="binding site" evidence="6">
    <location>
        <position position="297"/>
    </location>
    <ligand>
        <name>Mn(2+)</name>
        <dbReference type="ChEBI" id="CHEBI:29035"/>
    </ligand>
</feature>
<dbReference type="InterPro" id="IPR036237">
    <property type="entry name" value="Xyl_isomerase-like_sf"/>
</dbReference>
<comment type="caution">
    <text evidence="7">The sequence shown here is derived from an EMBL/GenBank/DDBJ whole genome shotgun (WGS) entry which is preliminary data.</text>
</comment>
<keyword evidence="5 6" id="KW-0684">Rhamnose metabolism</keyword>
<protein>
    <recommendedName>
        <fullName evidence="6">L-rhamnose isomerase</fullName>
        <ecNumber evidence="6">5.3.1.14</ecNumber>
    </recommendedName>
</protein>